<evidence type="ECO:0000313" key="2">
    <source>
        <dbReference type="Proteomes" id="UP000265566"/>
    </source>
</evidence>
<sequence>MLQFWESRQLLLRSHHIMLSILSPCLVLFNEKSSINLTEQRSTCLDLELFY</sequence>
<dbReference type="EMBL" id="PSQE01000006">
    <property type="protein sequence ID" value="RHN52244.1"/>
    <property type="molecule type" value="Genomic_DNA"/>
</dbReference>
<protein>
    <submittedName>
        <fullName evidence="1">Uncharacterized protein</fullName>
    </submittedName>
</protein>
<evidence type="ECO:0000313" key="1">
    <source>
        <dbReference type="EMBL" id="RHN52244.1"/>
    </source>
</evidence>
<dbReference type="Gramene" id="rna36895">
    <property type="protein sequence ID" value="RHN52244.1"/>
    <property type="gene ID" value="gene36895"/>
</dbReference>
<accession>A0A396HK52</accession>
<comment type="caution">
    <text evidence="1">The sequence shown here is derived from an EMBL/GenBank/DDBJ whole genome shotgun (WGS) entry which is preliminary data.</text>
</comment>
<name>A0A396HK52_MEDTR</name>
<reference evidence="2" key="1">
    <citation type="journal article" date="2018" name="Nat. Plants">
        <title>Whole-genome landscape of Medicago truncatula symbiotic genes.</title>
        <authorList>
            <person name="Pecrix Y."/>
            <person name="Staton S.E."/>
            <person name="Sallet E."/>
            <person name="Lelandais-Briere C."/>
            <person name="Moreau S."/>
            <person name="Carrere S."/>
            <person name="Blein T."/>
            <person name="Jardinaud M.F."/>
            <person name="Latrasse D."/>
            <person name="Zouine M."/>
            <person name="Zahm M."/>
            <person name="Kreplak J."/>
            <person name="Mayjonade B."/>
            <person name="Satge C."/>
            <person name="Perez M."/>
            <person name="Cauet S."/>
            <person name="Marande W."/>
            <person name="Chantry-Darmon C."/>
            <person name="Lopez-Roques C."/>
            <person name="Bouchez O."/>
            <person name="Berard A."/>
            <person name="Debelle F."/>
            <person name="Munos S."/>
            <person name="Bendahmane A."/>
            <person name="Berges H."/>
            <person name="Niebel A."/>
            <person name="Buitink J."/>
            <person name="Frugier F."/>
            <person name="Benhamed M."/>
            <person name="Crespi M."/>
            <person name="Gouzy J."/>
            <person name="Gamas P."/>
        </authorList>
    </citation>
    <scope>NUCLEOTIDE SEQUENCE [LARGE SCALE GENOMIC DNA]</scope>
    <source>
        <strain evidence="2">cv. Jemalong A17</strain>
    </source>
</reference>
<organism evidence="1 2">
    <name type="scientific">Medicago truncatula</name>
    <name type="common">Barrel medic</name>
    <name type="synonym">Medicago tribuloides</name>
    <dbReference type="NCBI Taxonomy" id="3880"/>
    <lineage>
        <taxon>Eukaryota</taxon>
        <taxon>Viridiplantae</taxon>
        <taxon>Streptophyta</taxon>
        <taxon>Embryophyta</taxon>
        <taxon>Tracheophyta</taxon>
        <taxon>Spermatophyta</taxon>
        <taxon>Magnoliopsida</taxon>
        <taxon>eudicotyledons</taxon>
        <taxon>Gunneridae</taxon>
        <taxon>Pentapetalae</taxon>
        <taxon>rosids</taxon>
        <taxon>fabids</taxon>
        <taxon>Fabales</taxon>
        <taxon>Fabaceae</taxon>
        <taxon>Papilionoideae</taxon>
        <taxon>50 kb inversion clade</taxon>
        <taxon>NPAAA clade</taxon>
        <taxon>Hologalegina</taxon>
        <taxon>IRL clade</taxon>
        <taxon>Trifolieae</taxon>
        <taxon>Medicago</taxon>
    </lineage>
</organism>
<dbReference type="Proteomes" id="UP000265566">
    <property type="component" value="Chromosome 6"/>
</dbReference>
<gene>
    <name evidence="1" type="ORF">MtrunA17_Chr6g0478381</name>
</gene>
<proteinExistence type="predicted"/>
<dbReference type="AlphaFoldDB" id="A0A396HK52"/>